<keyword evidence="4" id="KW-0804">Transcription</keyword>
<reference evidence="7 8" key="1">
    <citation type="submission" date="2022-07" db="EMBL/GenBank/DDBJ databases">
        <title>Genome-wide signatures of adaptation to extreme environments.</title>
        <authorList>
            <person name="Cho C.H."/>
            <person name="Yoon H.S."/>
        </authorList>
    </citation>
    <scope>NUCLEOTIDE SEQUENCE [LARGE SCALE GENOMIC DNA]</scope>
    <source>
        <strain evidence="7 8">DBV 063 E5</strain>
    </source>
</reference>
<evidence type="ECO:0000256" key="6">
    <source>
        <dbReference type="SAM" id="MobiDB-lite"/>
    </source>
</evidence>
<keyword evidence="3" id="KW-0240">DNA-directed RNA polymerase</keyword>
<feature type="compositionally biased region" description="Low complexity" evidence="6">
    <location>
        <begin position="212"/>
        <end position="230"/>
    </location>
</feature>
<comment type="subcellular location">
    <subcellularLocation>
        <location evidence="1">Nucleus</location>
        <location evidence="1">Nucleolus</location>
    </subcellularLocation>
</comment>
<dbReference type="GO" id="GO:0000428">
    <property type="term" value="C:DNA-directed RNA polymerase complex"/>
    <property type="evidence" value="ECO:0007669"/>
    <property type="project" value="UniProtKB-KW"/>
</dbReference>
<evidence type="ECO:0000313" key="7">
    <source>
        <dbReference type="EMBL" id="KAK4537577.1"/>
    </source>
</evidence>
<sequence>MPKAWRVVHDREVDEDGIVLCVAETSASGAAAPAPAEGPLQRHLETNGGGGKARRVTLRVRGRGAPRVYRGEVERAPTLGWWALGASTASRSGLPLSLSTSAGSSARYGVLTVDPVARQITVTAVRHAALVRRGGGRMRKAATVTSEADAVSATPAAEDSTDANQRAVARDALVAVFGSKRAKKARSQARDGVLAASTVRTGTELGETEQPSAAAAAAAVDTALSSTASVPSDAPTQPRHHRRRELPDTNSSPQPAEAEASATVPLLPPHDRTALQPEQAFPLLGGCLPVAVFDDVRVGAPHVSQWARAMLADTPPFDASAAIANCLPVEHEWLLVEALRLLAQRCAPSSPAPVSDEIAPPSVASATAPSPPDVAWVEQRVAAAVYLRHLMVAYRQWPTPLHPATFLRDRAATPTPPTDGVPPPIVRAILSEFIADDGPTGPHRSHLDRERLLHHLLVLHLHVVGFERAPLNTLAASLGMTPTRCGTYYKYMGLTVRRGAPPAASPPSGSAGSHAGTRRASGEFYASLETLPLRFPKPAYRKRLARR</sequence>
<dbReference type="PANTHER" id="PTHR14440">
    <property type="entry name" value="DNA-DIRECTED RNA POLYMERASE I SUBUNIT RPA49"/>
    <property type="match status" value="1"/>
</dbReference>
<dbReference type="EMBL" id="JANCYW010000013">
    <property type="protein sequence ID" value="KAK4537577.1"/>
    <property type="molecule type" value="Genomic_DNA"/>
</dbReference>
<dbReference type="Proteomes" id="UP001301350">
    <property type="component" value="Unassembled WGS sequence"/>
</dbReference>
<organism evidence="7 8">
    <name type="scientific">Cyanidium caldarium</name>
    <name type="common">Red alga</name>
    <dbReference type="NCBI Taxonomy" id="2771"/>
    <lineage>
        <taxon>Eukaryota</taxon>
        <taxon>Rhodophyta</taxon>
        <taxon>Bangiophyceae</taxon>
        <taxon>Cyanidiales</taxon>
        <taxon>Cyanidiaceae</taxon>
        <taxon>Cyanidium</taxon>
    </lineage>
</organism>
<comment type="similarity">
    <text evidence="2">Belongs to the eukaryotic RPA49/POLR1E RNA polymerase subunit family.</text>
</comment>
<name>A0AAV9IZ42_CYACA</name>
<gene>
    <name evidence="7" type="ORF">CDCA_CDCA13G3602</name>
</gene>
<proteinExistence type="inferred from homology"/>
<evidence type="ECO:0000256" key="4">
    <source>
        <dbReference type="ARBA" id="ARBA00023163"/>
    </source>
</evidence>
<comment type="caution">
    <text evidence="7">The sequence shown here is derived from an EMBL/GenBank/DDBJ whole genome shotgun (WGS) entry which is preliminary data.</text>
</comment>
<evidence type="ECO:0000313" key="8">
    <source>
        <dbReference type="Proteomes" id="UP001301350"/>
    </source>
</evidence>
<dbReference type="GO" id="GO:0006351">
    <property type="term" value="P:DNA-templated transcription"/>
    <property type="evidence" value="ECO:0007669"/>
    <property type="project" value="InterPro"/>
</dbReference>
<dbReference type="GO" id="GO:0003677">
    <property type="term" value="F:DNA binding"/>
    <property type="evidence" value="ECO:0007669"/>
    <property type="project" value="InterPro"/>
</dbReference>
<keyword evidence="8" id="KW-1185">Reference proteome</keyword>
<feature type="region of interest" description="Disordered" evidence="6">
    <location>
        <begin position="30"/>
        <end position="53"/>
    </location>
</feature>
<feature type="compositionally biased region" description="Low complexity" evidence="6">
    <location>
        <begin position="251"/>
        <end position="262"/>
    </location>
</feature>
<feature type="region of interest" description="Disordered" evidence="6">
    <location>
        <begin position="202"/>
        <end position="262"/>
    </location>
</feature>
<dbReference type="GO" id="GO:0005730">
    <property type="term" value="C:nucleolus"/>
    <property type="evidence" value="ECO:0007669"/>
    <property type="project" value="UniProtKB-SubCell"/>
</dbReference>
<keyword evidence="5" id="KW-0539">Nucleus</keyword>
<evidence type="ECO:0000256" key="5">
    <source>
        <dbReference type="ARBA" id="ARBA00023242"/>
    </source>
</evidence>
<evidence type="ECO:0000256" key="1">
    <source>
        <dbReference type="ARBA" id="ARBA00004604"/>
    </source>
</evidence>
<evidence type="ECO:0000256" key="2">
    <source>
        <dbReference type="ARBA" id="ARBA00009430"/>
    </source>
</evidence>
<evidence type="ECO:0000256" key="3">
    <source>
        <dbReference type="ARBA" id="ARBA00022478"/>
    </source>
</evidence>
<dbReference type="Pfam" id="PF06870">
    <property type="entry name" value="RNA_pol_I_A49"/>
    <property type="match status" value="1"/>
</dbReference>
<protein>
    <submittedName>
        <fullName evidence="7">Uncharacterized protein</fullName>
    </submittedName>
</protein>
<dbReference type="InterPro" id="IPR009668">
    <property type="entry name" value="RNA_pol-assoc_fac_A49-like"/>
</dbReference>
<accession>A0AAV9IZ42</accession>
<dbReference type="AlphaFoldDB" id="A0AAV9IZ42"/>